<organism evidence="2 3">
    <name type="scientific">Protopolystoma xenopodis</name>
    <dbReference type="NCBI Taxonomy" id="117903"/>
    <lineage>
        <taxon>Eukaryota</taxon>
        <taxon>Metazoa</taxon>
        <taxon>Spiralia</taxon>
        <taxon>Lophotrochozoa</taxon>
        <taxon>Platyhelminthes</taxon>
        <taxon>Monogenea</taxon>
        <taxon>Polyopisthocotylea</taxon>
        <taxon>Polystomatidea</taxon>
        <taxon>Polystomatidae</taxon>
        <taxon>Protopolystoma</taxon>
    </lineage>
</organism>
<dbReference type="EMBL" id="CAAALY010250417">
    <property type="protein sequence ID" value="VEL35690.1"/>
    <property type="molecule type" value="Genomic_DNA"/>
</dbReference>
<evidence type="ECO:0000313" key="2">
    <source>
        <dbReference type="EMBL" id="VEL35690.1"/>
    </source>
</evidence>
<proteinExistence type="predicted"/>
<gene>
    <name evidence="2" type="ORF">PXEA_LOCUS29130</name>
</gene>
<dbReference type="AlphaFoldDB" id="A0A448XFQ7"/>
<sequence length="130" mass="14221">MRVLDPDHLTHRRCMLRVEKRPNLHRLADLARRRWRQVPASARVRVRVPTEDERVGVGVKSKGDEQMGTKTNLASGRRAVRRGAALEPAGRAVGPTGRRGRGRGLGAACVAAADGTRREEDETSRPASAA</sequence>
<protein>
    <submittedName>
        <fullName evidence="2">Uncharacterized protein</fullName>
    </submittedName>
</protein>
<feature type="compositionally biased region" description="Basic and acidic residues" evidence="1">
    <location>
        <begin position="115"/>
        <end position="124"/>
    </location>
</feature>
<name>A0A448XFQ7_9PLAT</name>
<reference evidence="2" key="1">
    <citation type="submission" date="2018-11" db="EMBL/GenBank/DDBJ databases">
        <authorList>
            <consortium name="Pathogen Informatics"/>
        </authorList>
    </citation>
    <scope>NUCLEOTIDE SEQUENCE</scope>
</reference>
<evidence type="ECO:0000313" key="3">
    <source>
        <dbReference type="Proteomes" id="UP000784294"/>
    </source>
</evidence>
<feature type="region of interest" description="Disordered" evidence="1">
    <location>
        <begin position="111"/>
        <end position="130"/>
    </location>
</feature>
<evidence type="ECO:0000256" key="1">
    <source>
        <dbReference type="SAM" id="MobiDB-lite"/>
    </source>
</evidence>
<accession>A0A448XFQ7</accession>
<keyword evidence="3" id="KW-1185">Reference proteome</keyword>
<comment type="caution">
    <text evidence="2">The sequence shown here is derived from an EMBL/GenBank/DDBJ whole genome shotgun (WGS) entry which is preliminary data.</text>
</comment>
<dbReference type="Proteomes" id="UP000784294">
    <property type="component" value="Unassembled WGS sequence"/>
</dbReference>